<proteinExistence type="predicted"/>
<evidence type="ECO:0000313" key="3">
    <source>
        <dbReference type="EMBL" id="ORX57523.1"/>
    </source>
</evidence>
<dbReference type="InterPro" id="IPR019327">
    <property type="entry name" value="WKF"/>
</dbReference>
<feature type="region of interest" description="Disordered" evidence="1">
    <location>
        <begin position="98"/>
        <end position="123"/>
    </location>
</feature>
<evidence type="ECO:0000313" key="4">
    <source>
        <dbReference type="Proteomes" id="UP000242146"/>
    </source>
</evidence>
<feature type="compositionally biased region" description="Basic and acidic residues" evidence="1">
    <location>
        <begin position="14"/>
        <end position="27"/>
    </location>
</feature>
<protein>
    <recommendedName>
        <fullName evidence="2">WKF domain-containing protein</fullName>
    </recommendedName>
</protein>
<reference evidence="3 4" key="1">
    <citation type="submission" date="2016-07" db="EMBL/GenBank/DDBJ databases">
        <title>Pervasive Adenine N6-methylation of Active Genes in Fungi.</title>
        <authorList>
            <consortium name="DOE Joint Genome Institute"/>
            <person name="Mondo S.J."/>
            <person name="Dannebaum R.O."/>
            <person name="Kuo R.C."/>
            <person name="Labutti K."/>
            <person name="Haridas S."/>
            <person name="Kuo A."/>
            <person name="Salamov A."/>
            <person name="Ahrendt S.R."/>
            <person name="Lipzen A."/>
            <person name="Sullivan W."/>
            <person name="Andreopoulos W.B."/>
            <person name="Clum A."/>
            <person name="Lindquist E."/>
            <person name="Daum C."/>
            <person name="Ramamoorthy G.K."/>
            <person name="Gryganskyi A."/>
            <person name="Culley D."/>
            <person name="Magnuson J.K."/>
            <person name="James T.Y."/>
            <person name="O'Malley M.A."/>
            <person name="Stajich J.E."/>
            <person name="Spatafora J.W."/>
            <person name="Visel A."/>
            <person name="Grigoriev I.V."/>
        </authorList>
    </citation>
    <scope>NUCLEOTIDE SEQUENCE [LARGE SCALE GENOMIC DNA]</scope>
    <source>
        <strain evidence="3 4">NRRL 3301</strain>
    </source>
</reference>
<accession>A0A1X2GMZ3</accession>
<dbReference type="PANTHER" id="PTHR22306">
    <property type="entry name" value="CHROMOSOME 7 OPEN READING FRAME 50"/>
    <property type="match status" value="1"/>
</dbReference>
<dbReference type="PANTHER" id="PTHR22306:SF2">
    <property type="entry name" value="CHROMOSOME 7 OPEN READING FRAME 50"/>
    <property type="match status" value="1"/>
</dbReference>
<evidence type="ECO:0000259" key="2">
    <source>
        <dbReference type="Pfam" id="PF10180"/>
    </source>
</evidence>
<organism evidence="3 4">
    <name type="scientific">Hesseltinella vesiculosa</name>
    <dbReference type="NCBI Taxonomy" id="101127"/>
    <lineage>
        <taxon>Eukaryota</taxon>
        <taxon>Fungi</taxon>
        <taxon>Fungi incertae sedis</taxon>
        <taxon>Mucoromycota</taxon>
        <taxon>Mucoromycotina</taxon>
        <taxon>Mucoromycetes</taxon>
        <taxon>Mucorales</taxon>
        <taxon>Cunninghamellaceae</taxon>
        <taxon>Hesseltinella</taxon>
    </lineage>
</organism>
<sequence>MVATIPIVTSSSDATKDTPKEKSKDTPNDTTVKGKGTLAKRKASEDPSKPSPTKKLHTLADGRTTGQALLEAVTIKQLAKAALERGDKPKKVHMHYNENGQATRKKQDDQAPAPTEEKAVKKKKRAIALAPEVMDSKRRTDSLAYLEAYTNDRTSWKFSKLFQTWLLQYMFDANAVPSADFNKLLAYLQDLKGRARDATLEEAQTICKEIKIQPTIAILPSATPGNDDDFDAEKMLASMSAPPTLQPNDDFDAEKLMAAVTPAASNNKDAVKLERASAIVKVLQENK</sequence>
<dbReference type="OrthoDB" id="10261563at2759"/>
<comment type="caution">
    <text evidence="3">The sequence shown here is derived from an EMBL/GenBank/DDBJ whole genome shotgun (WGS) entry which is preliminary data.</text>
</comment>
<dbReference type="Proteomes" id="UP000242146">
    <property type="component" value="Unassembled WGS sequence"/>
</dbReference>
<dbReference type="AlphaFoldDB" id="A0A1X2GMZ3"/>
<feature type="region of interest" description="Disordered" evidence="1">
    <location>
        <begin position="1"/>
        <end position="62"/>
    </location>
</feature>
<dbReference type="Pfam" id="PF10180">
    <property type="entry name" value="WKF"/>
    <property type="match status" value="1"/>
</dbReference>
<feature type="compositionally biased region" description="Basic and acidic residues" evidence="1">
    <location>
        <begin position="105"/>
        <end position="119"/>
    </location>
</feature>
<keyword evidence="4" id="KW-1185">Reference proteome</keyword>
<feature type="domain" description="WKF" evidence="2">
    <location>
        <begin position="144"/>
        <end position="206"/>
    </location>
</feature>
<gene>
    <name evidence="3" type="ORF">DM01DRAFT_1382061</name>
</gene>
<dbReference type="STRING" id="101127.A0A1X2GMZ3"/>
<evidence type="ECO:0000256" key="1">
    <source>
        <dbReference type="SAM" id="MobiDB-lite"/>
    </source>
</evidence>
<name>A0A1X2GMZ3_9FUNG</name>
<dbReference type="EMBL" id="MCGT01000008">
    <property type="protein sequence ID" value="ORX57523.1"/>
    <property type="molecule type" value="Genomic_DNA"/>
</dbReference>